<evidence type="ECO:0000313" key="3">
    <source>
        <dbReference type="Proteomes" id="UP000052023"/>
    </source>
</evidence>
<feature type="chain" id="PRO_5006444499" description="Peptidase C39 domain-containing protein" evidence="1">
    <location>
        <begin position="40"/>
        <end position="245"/>
    </location>
</feature>
<proteinExistence type="predicted"/>
<evidence type="ECO:0008006" key="4">
    <source>
        <dbReference type="Google" id="ProtNLM"/>
    </source>
</evidence>
<accession>A0A0R3MQL6</accession>
<dbReference type="AlphaFoldDB" id="A0A0R3MQL6"/>
<gene>
    <name evidence="2" type="ORF">CQ13_29480</name>
</gene>
<feature type="signal peptide" evidence="1">
    <location>
        <begin position="1"/>
        <end position="39"/>
    </location>
</feature>
<evidence type="ECO:0000256" key="1">
    <source>
        <dbReference type="SAM" id="SignalP"/>
    </source>
</evidence>
<name>A0A0R3MQL6_9BRAD</name>
<dbReference type="Proteomes" id="UP000052023">
    <property type="component" value="Unassembled WGS sequence"/>
</dbReference>
<comment type="caution">
    <text evidence="2">The sequence shown here is derived from an EMBL/GenBank/DDBJ whole genome shotgun (WGS) entry which is preliminary data.</text>
</comment>
<keyword evidence="3" id="KW-1185">Reference proteome</keyword>
<evidence type="ECO:0000313" key="2">
    <source>
        <dbReference type="EMBL" id="KRR22393.1"/>
    </source>
</evidence>
<organism evidence="2 3">
    <name type="scientific">Bradyrhizobium retamae</name>
    <dbReference type="NCBI Taxonomy" id="1300035"/>
    <lineage>
        <taxon>Bacteria</taxon>
        <taxon>Pseudomonadati</taxon>
        <taxon>Pseudomonadota</taxon>
        <taxon>Alphaproteobacteria</taxon>
        <taxon>Hyphomicrobiales</taxon>
        <taxon>Nitrobacteraceae</taxon>
        <taxon>Bradyrhizobium</taxon>
    </lineage>
</organism>
<protein>
    <recommendedName>
        <fullName evidence="4">Peptidase C39 domain-containing protein</fullName>
    </recommendedName>
</protein>
<dbReference type="EMBL" id="LLYA01000165">
    <property type="protein sequence ID" value="KRR22393.1"/>
    <property type="molecule type" value="Genomic_DNA"/>
</dbReference>
<keyword evidence="1" id="KW-0732">Signal</keyword>
<sequence>MDYVTSNRSRRDVTTARHSTRWHGAIVLMLLCTCSLVFASEAKAQCTARDGLQNQLRLKKTSSPIMPQVLVRSAVDVPVWKKVTIGTFSNSFALRNALHAVGCGTGGLAGEILARPAFTLSATKADLELYTVSAAELGFQTQTASLGQIYARAKQLGFGLAAAEIAPHLRLQYLDQPIGEFLIIGMEPIKTWEGEPVILTVGNGGAGLILIGQDGRAGAEISVASRFVFLRSHRGAPVEAARVHH</sequence>
<reference evidence="2 3" key="1">
    <citation type="submission" date="2014-03" db="EMBL/GenBank/DDBJ databases">
        <title>Bradyrhizobium valentinum sp. nov., isolated from effective nodules of Lupinus mariae-josephae, a lupine endemic of basic-lime soils in Eastern Spain.</title>
        <authorList>
            <person name="Duran D."/>
            <person name="Rey L."/>
            <person name="Navarro A."/>
            <person name="Busquets A."/>
            <person name="Imperial J."/>
            <person name="Ruiz-Argueso T."/>
        </authorList>
    </citation>
    <scope>NUCLEOTIDE SEQUENCE [LARGE SCALE GENOMIC DNA]</scope>
    <source>
        <strain evidence="2 3">Ro19</strain>
    </source>
</reference>